<dbReference type="Gene3D" id="1.10.287.110">
    <property type="entry name" value="DnaJ domain"/>
    <property type="match status" value="1"/>
</dbReference>
<proteinExistence type="predicted"/>
<feature type="domain" description="J" evidence="2">
    <location>
        <begin position="140"/>
        <end position="196"/>
    </location>
</feature>
<dbReference type="EMBL" id="AAQH01000001">
    <property type="protein sequence ID" value="EAT13721.1"/>
    <property type="molecule type" value="Genomic_DNA"/>
</dbReference>
<sequence>MFNFDISQELEQYLQKNSPCKEYEIIMYLCSQGRFPRSCLQEPLGLFRSHFLVFNALYRLQIHHAEKYEIDISPLHIELKPRGSLKNGESFNAVKSHDPLRLFYLDIDRLNQTDEVEVCRLLDEFWIKYKHYQQNDDASWAFEVLELDPKKDEIDRKTIKQQYRRLAMKHHPDRGGDGVMLRKINEAVECLNFYYY</sequence>
<keyword evidence="1" id="KW-0143">Chaperone</keyword>
<comment type="caution">
    <text evidence="3">The sequence shown here is derived from an EMBL/GenBank/DDBJ whole genome shotgun (WGS) entry which is preliminary data.</text>
</comment>
<dbReference type="Pfam" id="PF00226">
    <property type="entry name" value="DnaJ"/>
    <property type="match status" value="1"/>
</dbReference>
<evidence type="ECO:0000256" key="1">
    <source>
        <dbReference type="ARBA" id="ARBA00023186"/>
    </source>
</evidence>
<dbReference type="HOGENOM" id="CLU_103241_1_0_6"/>
<organism evidence="3 4">
    <name type="scientific">Bermanella marisrubri</name>
    <dbReference type="NCBI Taxonomy" id="207949"/>
    <lineage>
        <taxon>Bacteria</taxon>
        <taxon>Pseudomonadati</taxon>
        <taxon>Pseudomonadota</taxon>
        <taxon>Gammaproteobacteria</taxon>
        <taxon>Oceanospirillales</taxon>
        <taxon>Oceanospirillaceae</taxon>
        <taxon>Bermanella</taxon>
    </lineage>
</organism>
<accession>Q1N671</accession>
<dbReference type="Pfam" id="PF12339">
    <property type="entry name" value="DNAJ_related"/>
    <property type="match status" value="1"/>
</dbReference>
<dbReference type="SMART" id="SM00271">
    <property type="entry name" value="DnaJ"/>
    <property type="match status" value="1"/>
</dbReference>
<dbReference type="CDD" id="cd06257">
    <property type="entry name" value="DnaJ"/>
    <property type="match status" value="1"/>
</dbReference>
<evidence type="ECO:0000259" key="2">
    <source>
        <dbReference type="PROSITE" id="PS50076"/>
    </source>
</evidence>
<protein>
    <recommendedName>
        <fullName evidence="2">J domain-containing protein</fullName>
    </recommendedName>
</protein>
<dbReference type="STRING" id="207949.RED65_10024"/>
<evidence type="ECO:0000313" key="4">
    <source>
        <dbReference type="Proteomes" id="UP000004263"/>
    </source>
</evidence>
<keyword evidence="4" id="KW-1185">Reference proteome</keyword>
<dbReference type="InterPro" id="IPR001623">
    <property type="entry name" value="DnaJ_domain"/>
</dbReference>
<evidence type="ECO:0000313" key="3">
    <source>
        <dbReference type="EMBL" id="EAT13721.1"/>
    </source>
</evidence>
<dbReference type="InterPro" id="IPR036869">
    <property type="entry name" value="J_dom_sf"/>
</dbReference>
<gene>
    <name evidence="3" type="ORF">RED65_10024</name>
</gene>
<reference evidence="3 4" key="1">
    <citation type="submission" date="2006-03" db="EMBL/GenBank/DDBJ databases">
        <authorList>
            <person name="Pinhassi J."/>
            <person name="Pedros-Alio C."/>
            <person name="Ferriera S."/>
            <person name="Johnson J."/>
            <person name="Kravitz S."/>
            <person name="Halpern A."/>
            <person name="Remington K."/>
            <person name="Beeson K."/>
            <person name="Tran B."/>
            <person name="Rogers Y.-H."/>
            <person name="Friedman R."/>
            <person name="Venter J.C."/>
        </authorList>
    </citation>
    <scope>NUCLEOTIDE SEQUENCE [LARGE SCALE GENOMIC DNA]</scope>
    <source>
        <strain evidence="3 4">RED65</strain>
    </source>
</reference>
<dbReference type="PROSITE" id="PS50076">
    <property type="entry name" value="DNAJ_2"/>
    <property type="match status" value="1"/>
</dbReference>
<dbReference type="RefSeq" id="WP_007017142.1">
    <property type="nucleotide sequence ID" value="NZ_CH724113.1"/>
</dbReference>
<name>Q1N671_9GAMM</name>
<dbReference type="SUPFAM" id="SSF46565">
    <property type="entry name" value="Chaperone J-domain"/>
    <property type="match status" value="1"/>
</dbReference>
<dbReference type="Proteomes" id="UP000004263">
    <property type="component" value="Unassembled WGS sequence"/>
</dbReference>
<dbReference type="InterPro" id="IPR021059">
    <property type="entry name" value="DnaJ-related_N"/>
</dbReference>
<dbReference type="OrthoDB" id="581986at2"/>
<dbReference type="AlphaFoldDB" id="Q1N671"/>